<organism evidence="2 3">
    <name type="scientific">Saprospira grandis (strain Lewin)</name>
    <dbReference type="NCBI Taxonomy" id="984262"/>
    <lineage>
        <taxon>Bacteria</taxon>
        <taxon>Pseudomonadati</taxon>
        <taxon>Bacteroidota</taxon>
        <taxon>Saprospiria</taxon>
        <taxon>Saprospirales</taxon>
        <taxon>Saprospiraceae</taxon>
        <taxon>Saprospira</taxon>
    </lineage>
</organism>
<keyword evidence="3" id="KW-1185">Reference proteome</keyword>
<dbReference type="EMBL" id="CP002831">
    <property type="protein sequence ID" value="AFC26906.1"/>
    <property type="molecule type" value="Genomic_DNA"/>
</dbReference>
<protein>
    <recommendedName>
        <fullName evidence="4">Lipoprotein</fullName>
    </recommendedName>
</protein>
<proteinExistence type="predicted"/>
<feature type="chain" id="PRO_5003604095" description="Lipoprotein" evidence="1">
    <location>
        <begin position="21"/>
        <end position="165"/>
    </location>
</feature>
<accession>H6L8V0</accession>
<dbReference type="STRING" id="984262.SGRA_4191"/>
<dbReference type="KEGG" id="sgn:SGRA_4191"/>
<evidence type="ECO:0000313" key="2">
    <source>
        <dbReference type="EMBL" id="AFC26906.1"/>
    </source>
</evidence>
<feature type="signal peptide" evidence="1">
    <location>
        <begin position="1"/>
        <end position="20"/>
    </location>
</feature>
<dbReference type="eggNOG" id="ENOG5034ACU">
    <property type="taxonomic scope" value="Bacteria"/>
</dbReference>
<dbReference type="AlphaFoldDB" id="H6L8V0"/>
<evidence type="ECO:0000313" key="3">
    <source>
        <dbReference type="Proteomes" id="UP000007519"/>
    </source>
</evidence>
<reference evidence="2 3" key="1">
    <citation type="journal article" date="2012" name="Stand. Genomic Sci.">
        <title>Complete genome sequencing and analysis of Saprospira grandis str. Lewin, a predatory marine bacterium.</title>
        <authorList>
            <person name="Saw J.H."/>
            <person name="Yuryev A."/>
            <person name="Kanbe M."/>
            <person name="Hou S."/>
            <person name="Young A.G."/>
            <person name="Aizawa S."/>
            <person name="Alam M."/>
        </authorList>
    </citation>
    <scope>NUCLEOTIDE SEQUENCE [LARGE SCALE GENOMIC DNA]</scope>
    <source>
        <strain evidence="2 3">Lewin</strain>
    </source>
</reference>
<dbReference type="OrthoDB" id="1440193at2"/>
<dbReference type="RefSeq" id="WP_015694481.1">
    <property type="nucleotide sequence ID" value="NC_016940.1"/>
</dbReference>
<dbReference type="HOGENOM" id="CLU_1609640_0_0_10"/>
<keyword evidence="1" id="KW-0732">Signal</keyword>
<sequence length="165" mass="19500">MRNISLFFFLFLLFSLTACKKPQPVTVEQKRPNFYLPAELGNIVLNMSLQELQTKRPKMAPINYVQDALSFRKEFYEEIGRDSIKRVFYYIDSDSPQPLYEILVEYQDKNYMKEEAERLLGQPNSNNGSEWLFDSRQGFKVRAWLHENRLVFAGEIPGTEWSELN</sequence>
<dbReference type="PROSITE" id="PS51257">
    <property type="entry name" value="PROKAR_LIPOPROTEIN"/>
    <property type="match status" value="1"/>
</dbReference>
<gene>
    <name evidence="2" type="ordered locus">SGRA_4191</name>
</gene>
<dbReference type="Proteomes" id="UP000007519">
    <property type="component" value="Chromosome"/>
</dbReference>
<evidence type="ECO:0008006" key="4">
    <source>
        <dbReference type="Google" id="ProtNLM"/>
    </source>
</evidence>
<name>H6L8V0_SAPGL</name>
<evidence type="ECO:0000256" key="1">
    <source>
        <dbReference type="SAM" id="SignalP"/>
    </source>
</evidence>